<evidence type="ECO:0000256" key="1">
    <source>
        <dbReference type="ARBA" id="ARBA00001933"/>
    </source>
</evidence>
<gene>
    <name evidence="7" type="ordered locus">Olsu_0938</name>
</gene>
<evidence type="ECO:0000256" key="4">
    <source>
        <dbReference type="ARBA" id="ARBA00023239"/>
    </source>
</evidence>
<dbReference type="Proteomes" id="UP000000333">
    <property type="component" value="Chromosome"/>
</dbReference>
<dbReference type="OrthoDB" id="3224382at2"/>
<dbReference type="EC" id="4.4.1.13" evidence="2"/>
<sequence length="413" mass="45834">MSYDFTTRPNRSGSGSLKWNAMYEKNPRVGSNIVPLSVADMELENPPQIKEALHRYLDGAVLGYTDATPAFVDACCAWQRRRHGWNAEDRWLVTSPGVVPALSNAVRAYSEPGDGVIIQPPVYHPFRSAVERNARTVVTNPLRATGGASGAHRYEIDFDNLAEKAADPSNKLLILCSPHNPVGRVWSAVELRRMLDICIQNDVLVVCDEIHDDLVMPGQEHTALMAVADAGEYDRIVVCTAPSKTFNIAGCQASAIFIPDEARRSAYRSEMERCAQGELNAFAYPATIAAYNECEDWLDELIGLVWGNYQLLKGSIEASLPTVEVYPLEGTYLAWVDFRGWRLSDAELERFMTQEALLFLDEGYVFGEGGSGFERINLACPREVLVEAIDRLVRAAHEHGLDMVGERGHEVLD</sequence>
<dbReference type="PATRIC" id="fig|633147.7.peg.609"/>
<dbReference type="InterPro" id="IPR015422">
    <property type="entry name" value="PyrdxlP-dep_Trfase_small"/>
</dbReference>
<dbReference type="GO" id="GO:0030170">
    <property type="term" value="F:pyridoxal phosphate binding"/>
    <property type="evidence" value="ECO:0007669"/>
    <property type="project" value="InterPro"/>
</dbReference>
<dbReference type="STRING" id="633147.Olsu_0938"/>
<dbReference type="PANTHER" id="PTHR43525:SF1">
    <property type="entry name" value="PROTEIN MALY"/>
    <property type="match status" value="1"/>
</dbReference>
<dbReference type="InterPro" id="IPR015421">
    <property type="entry name" value="PyrdxlP-dep_Trfase_major"/>
</dbReference>
<feature type="domain" description="Aminotransferase class I/classII large" evidence="6">
    <location>
        <begin position="32"/>
        <end position="392"/>
    </location>
</feature>
<dbReference type="AlphaFoldDB" id="E1R085"/>
<dbReference type="NCBIfam" id="TIGR04350">
    <property type="entry name" value="C_S_lyase_PatB"/>
    <property type="match status" value="1"/>
</dbReference>
<evidence type="ECO:0000313" key="8">
    <source>
        <dbReference type="Proteomes" id="UP000000333"/>
    </source>
</evidence>
<dbReference type="KEGG" id="ols:Olsu_0938"/>
<keyword evidence="3" id="KW-0663">Pyridoxal phosphate</keyword>
<dbReference type="SUPFAM" id="SSF53383">
    <property type="entry name" value="PLP-dependent transferases"/>
    <property type="match status" value="1"/>
</dbReference>
<dbReference type="Gene3D" id="3.90.1150.10">
    <property type="entry name" value="Aspartate Aminotransferase, domain 1"/>
    <property type="match status" value="1"/>
</dbReference>
<keyword evidence="7" id="KW-0808">Transferase</keyword>
<evidence type="ECO:0000256" key="3">
    <source>
        <dbReference type="ARBA" id="ARBA00022898"/>
    </source>
</evidence>
<keyword evidence="7" id="KW-0032">Aminotransferase</keyword>
<dbReference type="GO" id="GO:0008483">
    <property type="term" value="F:transaminase activity"/>
    <property type="evidence" value="ECO:0007669"/>
    <property type="project" value="UniProtKB-KW"/>
</dbReference>
<dbReference type="GO" id="GO:0047804">
    <property type="term" value="F:cysteine-S-conjugate beta-lyase activity"/>
    <property type="evidence" value="ECO:0007669"/>
    <property type="project" value="UniProtKB-EC"/>
</dbReference>
<organism evidence="7 8">
    <name type="scientific">Olsenella uli (strain ATCC 49627 / DSM 7084 / CCUG 31166 / CIP 109912 / JCM 12494 / LMG 11480 / NCIMB 702895 / VPI D76D-27C)</name>
    <name type="common">Lactobacillus uli</name>
    <dbReference type="NCBI Taxonomy" id="633147"/>
    <lineage>
        <taxon>Bacteria</taxon>
        <taxon>Bacillati</taxon>
        <taxon>Actinomycetota</taxon>
        <taxon>Coriobacteriia</taxon>
        <taxon>Coriobacteriales</taxon>
        <taxon>Atopobiaceae</taxon>
        <taxon>Olsenella</taxon>
    </lineage>
</organism>
<dbReference type="RefSeq" id="WP_013251801.1">
    <property type="nucleotide sequence ID" value="NC_014363.1"/>
</dbReference>
<proteinExistence type="inferred from homology"/>
<name>E1R085_OLSUV</name>
<keyword evidence="4" id="KW-0456">Lyase</keyword>
<reference evidence="7 8" key="1">
    <citation type="journal article" date="2010" name="Stand. Genomic Sci.">
        <title>Complete genome sequence of Olsenella uli type strain (VPI D76D-27C).</title>
        <authorList>
            <person name="Goker M."/>
            <person name="Held B."/>
            <person name="Lucas S."/>
            <person name="Nolan M."/>
            <person name="Yasawong M."/>
            <person name="Glavina Del Rio T."/>
            <person name="Tice H."/>
            <person name="Cheng J.F."/>
            <person name="Bruce D."/>
            <person name="Detter J.C."/>
            <person name="Tapia R."/>
            <person name="Han C."/>
            <person name="Goodwin L."/>
            <person name="Pitluck S."/>
            <person name="Liolios K."/>
            <person name="Ivanova N."/>
            <person name="Mavromatis K."/>
            <person name="Mikhailova N."/>
            <person name="Pati A."/>
            <person name="Chen A."/>
            <person name="Palaniappan K."/>
            <person name="Land M."/>
            <person name="Hauser L."/>
            <person name="Chang Y.J."/>
            <person name="Jeffries C.D."/>
            <person name="Rohde M."/>
            <person name="Sikorski J."/>
            <person name="Pukall R."/>
            <person name="Woyke T."/>
            <person name="Bristow J."/>
            <person name="Eisen J.A."/>
            <person name="Markowitz V."/>
            <person name="Hugenholtz P."/>
            <person name="Kyrpides N.C."/>
            <person name="Klenk H.P."/>
            <person name="Lapidus A."/>
        </authorList>
    </citation>
    <scope>NUCLEOTIDE SEQUENCE [LARGE SCALE GENOMIC DNA]</scope>
    <source>
        <strain evidence="8">ATCC 49627 / DSM 7084 / CIP 109912 / JCM 12494 / NCIMB 702895 / VPI D76D-27C</strain>
    </source>
</reference>
<evidence type="ECO:0000313" key="7">
    <source>
        <dbReference type="EMBL" id="ADK68049.1"/>
    </source>
</evidence>
<evidence type="ECO:0000259" key="6">
    <source>
        <dbReference type="Pfam" id="PF00155"/>
    </source>
</evidence>
<dbReference type="CDD" id="cd00609">
    <property type="entry name" value="AAT_like"/>
    <property type="match status" value="1"/>
</dbReference>
<dbReference type="InterPro" id="IPR051798">
    <property type="entry name" value="Class-II_PLP-Dep_Aminotrans"/>
</dbReference>
<dbReference type="PANTHER" id="PTHR43525">
    <property type="entry name" value="PROTEIN MALY"/>
    <property type="match status" value="1"/>
</dbReference>
<accession>E1R085</accession>
<dbReference type="InterPro" id="IPR015424">
    <property type="entry name" value="PyrdxlP-dep_Trfase"/>
</dbReference>
<dbReference type="HOGENOM" id="CLU_017584_15_0_11"/>
<comment type="similarity">
    <text evidence="5">Belongs to the class-II pyridoxal-phosphate-dependent aminotransferase family. MalY/PatB cystathionine beta-lyase subfamily.</text>
</comment>
<comment type="cofactor">
    <cofactor evidence="1">
        <name>pyridoxal 5'-phosphate</name>
        <dbReference type="ChEBI" id="CHEBI:597326"/>
    </cofactor>
</comment>
<dbReference type="GeneID" id="78512359"/>
<dbReference type="Pfam" id="PF00155">
    <property type="entry name" value="Aminotran_1_2"/>
    <property type="match status" value="1"/>
</dbReference>
<dbReference type="eggNOG" id="COG1168">
    <property type="taxonomic scope" value="Bacteria"/>
</dbReference>
<keyword evidence="8" id="KW-1185">Reference proteome</keyword>
<protein>
    <recommendedName>
        <fullName evidence="2">cysteine-S-conjugate beta-lyase</fullName>
        <ecNumber evidence="2">4.4.1.13</ecNumber>
    </recommendedName>
</protein>
<dbReference type="InterPro" id="IPR004839">
    <property type="entry name" value="Aminotransferase_I/II_large"/>
</dbReference>
<dbReference type="Gene3D" id="3.40.640.10">
    <property type="entry name" value="Type I PLP-dependent aspartate aminotransferase-like (Major domain)"/>
    <property type="match status" value="1"/>
</dbReference>
<dbReference type="InterPro" id="IPR027619">
    <property type="entry name" value="C-S_lyase_PatB-like"/>
</dbReference>
<dbReference type="EMBL" id="CP002106">
    <property type="protein sequence ID" value="ADK68049.1"/>
    <property type="molecule type" value="Genomic_DNA"/>
</dbReference>
<evidence type="ECO:0000256" key="2">
    <source>
        <dbReference type="ARBA" id="ARBA00012224"/>
    </source>
</evidence>
<evidence type="ECO:0000256" key="5">
    <source>
        <dbReference type="ARBA" id="ARBA00037974"/>
    </source>
</evidence>